<dbReference type="AlphaFoldDB" id="A0AA97I1L1"/>
<comment type="similarity">
    <text evidence="1">Belongs to the peptidase C1 family.</text>
</comment>
<feature type="domain" description="Peptidase C1A papain C-terminal" evidence="3">
    <location>
        <begin position="101"/>
        <end position="310"/>
    </location>
</feature>
<proteinExistence type="inferred from homology"/>
<dbReference type="InterPro" id="IPR026453">
    <property type="entry name" value="PGF_pre_PGF"/>
</dbReference>
<name>A0AA97I1L1_9EURY</name>
<dbReference type="Pfam" id="PF18560">
    <property type="entry name" value="Lectin_like"/>
    <property type="match status" value="1"/>
</dbReference>
<organism evidence="4 5">
    <name type="scientific">Methanochimaera problematica</name>
    <dbReference type="NCBI Taxonomy" id="2609417"/>
    <lineage>
        <taxon>Archaea</taxon>
        <taxon>Methanobacteriati</taxon>
        <taxon>Methanobacteriota</taxon>
        <taxon>Stenosarchaea group</taxon>
        <taxon>Methanomicrobia</taxon>
        <taxon>Methanomicrobiales</taxon>
        <taxon>Methanomicrobiaceae</taxon>
        <taxon>Methanochimaera</taxon>
    </lineage>
</organism>
<dbReference type="Proteomes" id="UP001301797">
    <property type="component" value="Chromosome"/>
</dbReference>
<dbReference type="SMART" id="SM00645">
    <property type="entry name" value="Pept_C1"/>
    <property type="match status" value="1"/>
</dbReference>
<evidence type="ECO:0000313" key="5">
    <source>
        <dbReference type="Proteomes" id="UP001301797"/>
    </source>
</evidence>
<dbReference type="Gene3D" id="3.90.70.10">
    <property type="entry name" value="Cysteine proteinases"/>
    <property type="match status" value="1"/>
</dbReference>
<dbReference type="InterPro" id="IPR000169">
    <property type="entry name" value="Pept_cys_AS"/>
</dbReference>
<evidence type="ECO:0000256" key="1">
    <source>
        <dbReference type="ARBA" id="ARBA00008455"/>
    </source>
</evidence>
<dbReference type="GO" id="GO:0008234">
    <property type="term" value="F:cysteine-type peptidase activity"/>
    <property type="evidence" value="ECO:0007669"/>
    <property type="project" value="InterPro"/>
</dbReference>
<sequence>MKSNQFIKIAGALFFTCMFLGFIIPGAFALEVSEAPLNPEFVEYFEEEQQDKGAPVMMLAAVPGESEPHNEILGEIPSPVVVQWPMEISVSAMDISNEIPTESYFDLRLEDRVGSVKDQGDCGSCWAFAAMGSLESFFLTSENLDFSENNLKNTHGYNYGHDEGGNAYMATAYLSRWSGPVLEKDDPYQEYSAISPKNLKVQKHVQNVEFLPKRKDRSDVTKIKQAVKEYGGVYSSMYWSNGFYDSEHCSYFDPWLIGGGHAVLIVGWDDNYSKDNFSFTPPGDGAFIVRNSWGPEWGDDGYFYQSYYDADRGCKAVFTGEDTEYYTDIYQYDTLGWTKEIGLNSETAYFANVFTARNADRLGAVGFYTPSPDADYEVSIYNNPKNGPLSNKEPVSTLKGSFALPGYHTVDLAKSVILAPGEKFSVVVKLTTPAYTLPIAVESPIAKYSTMASANKGESFISDDGEKWDDLTKYYPDTNVCLKAFTIYESPEISLMPGNVSLKKGQVKNLDIVMSRSPRGLSGYELSIKPTDSSVVNIKDISFPKWATLNQNTRTDDKFILKAVDLEAEIQGGPDEIVLGTIKVEAVSDGKTGFETEIIQIDADGGDQITTTVTPNEINVLKPVREESKNIDINIPGLKIKKNNGTNRIQLNLTGTGAVVSKDKKNVTLRRESFDLTLSTGENTTEKDGMMEGNIRSIKLKTHPTMINSETGSLLSGSIEAELNNIPEGANIKTVLTSSVSDKSRNYFAAAASQTGLSLKDVACSMEVNLDGINDVEDIKEASVFISVPAEWVDSVGGSQNVKIIRIGDTGELSVLKTTFAGFDENGDMKFEGFSPEGFCEFGLVAVAKSTTDNTGVTSHTGSGGISDVSAAMTDSIKSGDRFTLKMSKTPVTELSFRAKENINELMITAEDKIPATSLIMPEGKLLSFVDIELYHTTTDKLNDGIIKFSVPKILIEEQKSSSGDVKLYVLNENIWVLAETVFNEFKDGKACFTATTDTLSDIAITISDDDSLKTDETDDELSQQNNDISGTDSEKSGNLGETKEQKSPLPGLFVLISAGTAIYIRKRFL</sequence>
<dbReference type="GeneID" id="85228610"/>
<dbReference type="EMBL" id="CP043875">
    <property type="protein sequence ID" value="WOF15270.1"/>
    <property type="molecule type" value="Genomic_DNA"/>
</dbReference>
<dbReference type="PANTHER" id="PTHR12411">
    <property type="entry name" value="CYSTEINE PROTEASE FAMILY C1-RELATED"/>
    <property type="match status" value="1"/>
</dbReference>
<dbReference type="InterPro" id="IPR025660">
    <property type="entry name" value="Pept_his_AS"/>
</dbReference>
<dbReference type="RefSeq" id="WP_317136838.1">
    <property type="nucleotide sequence ID" value="NZ_CP043875.1"/>
</dbReference>
<dbReference type="InterPro" id="IPR000668">
    <property type="entry name" value="Peptidase_C1A_C"/>
</dbReference>
<reference evidence="4 5" key="1">
    <citation type="submission" date="2019-09" db="EMBL/GenBank/DDBJ databases">
        <title>The complete genome of Methanoplanus sp. FWC-SCC4.</title>
        <authorList>
            <person name="Chen S.-C."/>
            <person name="Zhou Y.-Z."/>
            <person name="Lai M.-C."/>
        </authorList>
    </citation>
    <scope>NUCLEOTIDE SEQUENCE [LARGE SCALE GENOMIC DNA]</scope>
    <source>
        <strain evidence="4 5">FWC-SCC4</strain>
    </source>
</reference>
<dbReference type="CDD" id="cd02619">
    <property type="entry name" value="Peptidase_C1"/>
    <property type="match status" value="1"/>
</dbReference>
<dbReference type="PROSITE" id="PS00139">
    <property type="entry name" value="THIOL_PROTEASE_CYS"/>
    <property type="match status" value="1"/>
</dbReference>
<gene>
    <name evidence="4" type="ORF">F1737_00535</name>
</gene>
<evidence type="ECO:0000313" key="4">
    <source>
        <dbReference type="EMBL" id="WOF15270.1"/>
    </source>
</evidence>
<dbReference type="InterPro" id="IPR038765">
    <property type="entry name" value="Papain-like_cys_pep_sf"/>
</dbReference>
<dbReference type="PRINTS" id="PR00705">
    <property type="entry name" value="PAPAIN"/>
</dbReference>
<feature type="compositionally biased region" description="Polar residues" evidence="2">
    <location>
        <begin position="1023"/>
        <end position="1032"/>
    </location>
</feature>
<dbReference type="NCBIfam" id="TIGR04213">
    <property type="entry name" value="PGF_pre_PGF"/>
    <property type="match status" value="1"/>
</dbReference>
<accession>A0AA97I1L1</accession>
<protein>
    <submittedName>
        <fullName evidence="4">PGF-pre-PGF domain-containing protein</fullName>
    </submittedName>
</protein>
<feature type="region of interest" description="Disordered" evidence="2">
    <location>
        <begin position="1013"/>
        <end position="1046"/>
    </location>
</feature>
<dbReference type="PROSITE" id="PS00639">
    <property type="entry name" value="THIOL_PROTEASE_HIS"/>
    <property type="match status" value="1"/>
</dbReference>
<dbReference type="SUPFAM" id="SSF54001">
    <property type="entry name" value="Cysteine proteinases"/>
    <property type="match status" value="1"/>
</dbReference>
<evidence type="ECO:0000259" key="3">
    <source>
        <dbReference type="SMART" id="SM00645"/>
    </source>
</evidence>
<dbReference type="InterPro" id="IPR013128">
    <property type="entry name" value="Peptidase_C1A"/>
</dbReference>
<dbReference type="Pfam" id="PF00112">
    <property type="entry name" value="Peptidase_C1"/>
    <property type="match status" value="1"/>
</dbReference>
<dbReference type="KEGG" id="mefw:F1737_00535"/>
<keyword evidence="5" id="KW-1185">Reference proteome</keyword>
<evidence type="ECO:0000256" key="2">
    <source>
        <dbReference type="SAM" id="MobiDB-lite"/>
    </source>
</evidence>
<dbReference type="InterPro" id="IPR040528">
    <property type="entry name" value="Lectin-like"/>
</dbReference>
<dbReference type="GO" id="GO:0006508">
    <property type="term" value="P:proteolysis"/>
    <property type="evidence" value="ECO:0007669"/>
    <property type="project" value="InterPro"/>
</dbReference>